<dbReference type="EMBL" id="HBUF01566320">
    <property type="protein sequence ID" value="CAG6764657.1"/>
    <property type="molecule type" value="Transcribed_RNA"/>
</dbReference>
<feature type="domain" description="HTH psq-type" evidence="1">
    <location>
        <begin position="82"/>
        <end position="125"/>
    </location>
</feature>
<dbReference type="GO" id="GO:0003677">
    <property type="term" value="F:DNA binding"/>
    <property type="evidence" value="ECO:0007669"/>
    <property type="project" value="InterPro"/>
</dbReference>
<dbReference type="EMBL" id="HBUF01227916">
    <property type="protein sequence ID" value="CAG6672229.1"/>
    <property type="molecule type" value="Transcribed_RNA"/>
</dbReference>
<reference evidence="2" key="1">
    <citation type="submission" date="2021-05" db="EMBL/GenBank/DDBJ databases">
        <authorList>
            <person name="Alioto T."/>
            <person name="Alioto T."/>
            <person name="Gomez Garrido J."/>
        </authorList>
    </citation>
    <scope>NUCLEOTIDE SEQUENCE</scope>
</reference>
<proteinExistence type="predicted"/>
<dbReference type="EMBL" id="HBUF01227917">
    <property type="protein sequence ID" value="CAG6672230.1"/>
    <property type="molecule type" value="Transcribed_RNA"/>
</dbReference>
<evidence type="ECO:0000259" key="1">
    <source>
        <dbReference type="Pfam" id="PF05225"/>
    </source>
</evidence>
<sequence>MTNTFPMCFLIPVSIDCKHCNKSLNMIDLLSHYQVCKAKEEIKQDSDDDIDFTAMEPEVSLEHDVAPVRSENMFLPLEGINKHEALDKALKFVLDRGYSYRVAASMFGVSSSTLRRHFVLKYGEQRHVKYMHNRSVLNLDQERQLVAEIKQLEHLVPITKEFIASYTYKFCEKNQISHCFSREKQVAGKDWILHFLQRNTDVRLLVSKTKP</sequence>
<name>A0A8D8WVR1_9HEMI</name>
<protein>
    <recommendedName>
        <fullName evidence="1">HTH psq-type domain-containing protein</fullName>
    </recommendedName>
</protein>
<accession>A0A8D8WVR1</accession>
<dbReference type="Pfam" id="PF05225">
    <property type="entry name" value="HTH_psq"/>
    <property type="match status" value="1"/>
</dbReference>
<organism evidence="2">
    <name type="scientific">Cacopsylla melanoneura</name>
    <dbReference type="NCBI Taxonomy" id="428564"/>
    <lineage>
        <taxon>Eukaryota</taxon>
        <taxon>Metazoa</taxon>
        <taxon>Ecdysozoa</taxon>
        <taxon>Arthropoda</taxon>
        <taxon>Hexapoda</taxon>
        <taxon>Insecta</taxon>
        <taxon>Pterygota</taxon>
        <taxon>Neoptera</taxon>
        <taxon>Paraneoptera</taxon>
        <taxon>Hemiptera</taxon>
        <taxon>Sternorrhyncha</taxon>
        <taxon>Psylloidea</taxon>
        <taxon>Psyllidae</taxon>
        <taxon>Psyllinae</taxon>
        <taxon>Cacopsylla</taxon>
    </lineage>
</organism>
<dbReference type="AlphaFoldDB" id="A0A8D8WVR1"/>
<dbReference type="EMBL" id="HBUF01355368">
    <property type="protein sequence ID" value="CAG6717048.1"/>
    <property type="molecule type" value="Transcribed_RNA"/>
</dbReference>
<dbReference type="InterPro" id="IPR007889">
    <property type="entry name" value="HTH_Psq"/>
</dbReference>
<dbReference type="EMBL" id="HBUF01566321">
    <property type="protein sequence ID" value="CAG6764658.1"/>
    <property type="molecule type" value="Transcribed_RNA"/>
</dbReference>
<dbReference type="EMBL" id="HBUF01052064">
    <property type="protein sequence ID" value="CAG6622215.1"/>
    <property type="molecule type" value="Transcribed_RNA"/>
</dbReference>
<dbReference type="EMBL" id="HBUF01566322">
    <property type="protein sequence ID" value="CAG6764659.1"/>
    <property type="molecule type" value="Transcribed_RNA"/>
</dbReference>
<evidence type="ECO:0000313" key="2">
    <source>
        <dbReference type="EMBL" id="CAG6672230.1"/>
    </source>
</evidence>